<keyword evidence="3" id="KW-1185">Reference proteome</keyword>
<organism evidence="2 3">
    <name type="scientific">Paramuricea clavata</name>
    <name type="common">Red gorgonian</name>
    <name type="synonym">Violescent sea-whip</name>
    <dbReference type="NCBI Taxonomy" id="317549"/>
    <lineage>
        <taxon>Eukaryota</taxon>
        <taxon>Metazoa</taxon>
        <taxon>Cnidaria</taxon>
        <taxon>Anthozoa</taxon>
        <taxon>Octocorallia</taxon>
        <taxon>Malacalcyonacea</taxon>
        <taxon>Plexauridae</taxon>
        <taxon>Paramuricea</taxon>
    </lineage>
</organism>
<evidence type="ECO:0000313" key="3">
    <source>
        <dbReference type="Proteomes" id="UP001152795"/>
    </source>
</evidence>
<accession>A0A6S7LT37</accession>
<protein>
    <submittedName>
        <fullName evidence="2">Uncharacterized protein</fullName>
    </submittedName>
</protein>
<dbReference type="EMBL" id="CACRXK020031363">
    <property type="protein sequence ID" value="CAB4043033.1"/>
    <property type="molecule type" value="Genomic_DNA"/>
</dbReference>
<feature type="region of interest" description="Disordered" evidence="1">
    <location>
        <begin position="181"/>
        <end position="203"/>
    </location>
</feature>
<sequence>MDDQRGLLDQKNVELPDFLKIQEAPKIRKNPLLVGVPSPRPAHHPLKKTNSSPPSYAAWVSKQQGNRPAVISEESRETLSRFKRNWSGTAHGRGKVHVETVTETQTIDRRRFFKHSQNETAGRLRAGSLPYTHPDDRCGDTAGGNELRTRTRYHYESETSLNNNNTEVVWVSNTLNKNRVRASTKTDPSRDAGYESTTDDEGVSRNFPKAEVIIPQGNTNTDRLAISGSVVPVRDMSTPGSPYFRENMATAKRHVRTLAEQSTTRDVTSGNDREAILDNSFLKDQLKPSRLFSQVSPKLHSSLVASSPNETNGTPMKCPLFVPPGNSYSVGETETGNSFRTHENHVESTSMERRVCWEANEQTNEEGNVRVTFV</sequence>
<evidence type="ECO:0000313" key="2">
    <source>
        <dbReference type="EMBL" id="CAB4043033.1"/>
    </source>
</evidence>
<dbReference type="AlphaFoldDB" id="A0A6S7LT37"/>
<name>A0A6S7LT37_PARCT</name>
<reference evidence="2" key="1">
    <citation type="submission" date="2020-04" db="EMBL/GenBank/DDBJ databases">
        <authorList>
            <person name="Alioto T."/>
            <person name="Alioto T."/>
            <person name="Gomez Garrido J."/>
        </authorList>
    </citation>
    <scope>NUCLEOTIDE SEQUENCE</scope>
    <source>
        <strain evidence="2">A484AB</strain>
    </source>
</reference>
<comment type="caution">
    <text evidence="2">The sequence shown here is derived from an EMBL/GenBank/DDBJ whole genome shotgun (WGS) entry which is preliminary data.</text>
</comment>
<gene>
    <name evidence="2" type="ORF">PACLA_8A070938</name>
</gene>
<dbReference type="Proteomes" id="UP001152795">
    <property type="component" value="Unassembled WGS sequence"/>
</dbReference>
<feature type="region of interest" description="Disordered" evidence="1">
    <location>
        <begin position="30"/>
        <end position="71"/>
    </location>
</feature>
<evidence type="ECO:0000256" key="1">
    <source>
        <dbReference type="SAM" id="MobiDB-lite"/>
    </source>
</evidence>
<proteinExistence type="predicted"/>